<feature type="signal peptide" evidence="3">
    <location>
        <begin position="1"/>
        <end position="27"/>
    </location>
</feature>
<feature type="transmembrane region" description="Helical" evidence="2">
    <location>
        <begin position="543"/>
        <end position="563"/>
    </location>
</feature>
<evidence type="ECO:0000256" key="2">
    <source>
        <dbReference type="SAM" id="Phobius"/>
    </source>
</evidence>
<proteinExistence type="predicted"/>
<keyword evidence="2" id="KW-0472">Membrane</keyword>
<evidence type="ECO:0008006" key="5">
    <source>
        <dbReference type="Google" id="ProtNLM"/>
    </source>
</evidence>
<dbReference type="InterPro" id="IPR029058">
    <property type="entry name" value="AB_hydrolase_fold"/>
</dbReference>
<dbReference type="Gene3D" id="3.40.50.1820">
    <property type="entry name" value="alpha/beta hydrolase"/>
    <property type="match status" value="1"/>
</dbReference>
<protein>
    <recommendedName>
        <fullName evidence="5">Carboxylesterase type B domain-containing protein</fullName>
    </recommendedName>
</protein>
<dbReference type="AlphaFoldDB" id="A0A7S3Q4X3"/>
<feature type="chain" id="PRO_5030817634" description="Carboxylesterase type B domain-containing protein" evidence="3">
    <location>
        <begin position="28"/>
        <end position="564"/>
    </location>
</feature>
<reference evidence="4" key="1">
    <citation type="submission" date="2021-01" db="EMBL/GenBank/DDBJ databases">
        <authorList>
            <person name="Corre E."/>
            <person name="Pelletier E."/>
            <person name="Niang G."/>
            <person name="Scheremetjew M."/>
            <person name="Finn R."/>
            <person name="Kale V."/>
            <person name="Holt S."/>
            <person name="Cochrane G."/>
            <person name="Meng A."/>
            <person name="Brown T."/>
            <person name="Cohen L."/>
        </authorList>
    </citation>
    <scope>NUCLEOTIDE SEQUENCE</scope>
    <source>
        <strain evidence="4">MM31A-1</strain>
    </source>
</reference>
<evidence type="ECO:0000256" key="1">
    <source>
        <dbReference type="SAM" id="MobiDB-lite"/>
    </source>
</evidence>
<gene>
    <name evidence="4" type="ORF">CDEB00056_LOCUS10645</name>
</gene>
<accession>A0A7S3Q4X3</accession>
<evidence type="ECO:0000313" key="4">
    <source>
        <dbReference type="EMBL" id="CAE0465804.1"/>
    </source>
</evidence>
<keyword evidence="2" id="KW-1133">Transmembrane helix</keyword>
<evidence type="ECO:0000256" key="3">
    <source>
        <dbReference type="SAM" id="SignalP"/>
    </source>
</evidence>
<dbReference type="EMBL" id="HBIO01013757">
    <property type="protein sequence ID" value="CAE0465804.1"/>
    <property type="molecule type" value="Transcribed_RNA"/>
</dbReference>
<name>A0A7S3Q4X3_9STRA</name>
<keyword evidence="2" id="KW-0812">Transmembrane</keyword>
<keyword evidence="3" id="KW-0732">Signal</keyword>
<organism evidence="4">
    <name type="scientific">Chaetoceros debilis</name>
    <dbReference type="NCBI Taxonomy" id="122233"/>
    <lineage>
        <taxon>Eukaryota</taxon>
        <taxon>Sar</taxon>
        <taxon>Stramenopiles</taxon>
        <taxon>Ochrophyta</taxon>
        <taxon>Bacillariophyta</taxon>
        <taxon>Coscinodiscophyceae</taxon>
        <taxon>Chaetocerotophycidae</taxon>
        <taxon>Chaetocerotales</taxon>
        <taxon>Chaetocerotaceae</taxon>
        <taxon>Chaetoceros</taxon>
    </lineage>
</organism>
<feature type="region of interest" description="Disordered" evidence="1">
    <location>
        <begin position="510"/>
        <end position="540"/>
    </location>
</feature>
<sequence length="564" mass="60270">MKLVQKPPLQSAFGCLLVLATMLPALASSSRDVDGGAPFTTRNLETVPCGGVVATFPQETISRDFDTYIDVSVTDVLTAVGLKYLFANDKTYGVQVMKVCASCDSVVGEGAGAEAGAGAQQDLYENPSFDHYCGENAYGHDLEHSGLVFLPLVGNDVRPGTMPGYVYSRATKAGKDERGPSLDLDTHLDYAFGIIATMAMGSISFAPDFMGYGAETTAEKGFLLRDTYLTSSIPLWLWVSNFVAESTDSRSALGDAAFYIGASEGAYASVALAEGFRAALGVVPVNTFASAGPYRLGSAAILKTIINPVAGGDVETYGYIGILLGEVYSSTNPNAANFGQGQDLLNDENRELALSWLNDPDLSKLEMNAKLIDFDADDEYRIENLWNLKIVQFLRDAVEAGVEDPCDPDYEGYVVGENDKFCEALKQNDLIDVLENANYNIELCYSDEDTVATPDNMPDVSVNTFLTATLKTGDHEEAIGACFFDAFSDIVSSPVFRDFVPEPKHKCNPAPCDSGPTTTITNAPTVSRDARGGPSSSARKSSLSFMSTALLIIVGLGSFMALCP</sequence>
<feature type="compositionally biased region" description="Polar residues" evidence="1">
    <location>
        <begin position="515"/>
        <end position="525"/>
    </location>
</feature>